<proteinExistence type="predicted"/>
<sequence length="117" mass="14191">MRKKEEKNYLDFVPAKNPEIEYRIDDSGKVTVLIEWKGFYHKIAQRFFHRPRVSEIALDEYGSFVWVLIDGRKDVHELSQELEKKFPKMENSLARLIKFIEILKDNHLIVWREEEKK</sequence>
<keyword evidence="2" id="KW-1185">Reference proteome</keyword>
<evidence type="ECO:0000313" key="1">
    <source>
        <dbReference type="EMBL" id="MBC5690276.1"/>
    </source>
</evidence>
<reference evidence="1" key="1">
    <citation type="submission" date="2020-08" db="EMBL/GenBank/DDBJ databases">
        <title>Genome public.</title>
        <authorList>
            <person name="Liu C."/>
            <person name="Sun Q."/>
        </authorList>
    </citation>
    <scope>NUCLEOTIDE SEQUENCE</scope>
    <source>
        <strain evidence="1">NSJ-55</strain>
    </source>
</reference>
<name>A0A923LLS9_9FIRM</name>
<comment type="caution">
    <text evidence="1">The sequence shown here is derived from an EMBL/GenBank/DDBJ whole genome shotgun (WGS) entry which is preliminary data.</text>
</comment>
<dbReference type="Gene3D" id="1.10.10.1150">
    <property type="entry name" value="Coenzyme PQQ synthesis protein D (PqqD)"/>
    <property type="match status" value="1"/>
</dbReference>
<dbReference type="InterPro" id="IPR008792">
    <property type="entry name" value="PQQD"/>
</dbReference>
<dbReference type="RefSeq" id="WP_186876932.1">
    <property type="nucleotide sequence ID" value="NZ_JACOPF010000004.1"/>
</dbReference>
<organism evidence="1 2">
    <name type="scientific">Mediterraneibacter hominis</name>
    <dbReference type="NCBI Taxonomy" id="2763054"/>
    <lineage>
        <taxon>Bacteria</taxon>
        <taxon>Bacillati</taxon>
        <taxon>Bacillota</taxon>
        <taxon>Clostridia</taxon>
        <taxon>Lachnospirales</taxon>
        <taxon>Lachnospiraceae</taxon>
        <taxon>Mediterraneibacter</taxon>
    </lineage>
</organism>
<dbReference type="AlphaFoldDB" id="A0A923LLS9"/>
<dbReference type="EMBL" id="JACOPF010000004">
    <property type="protein sequence ID" value="MBC5690276.1"/>
    <property type="molecule type" value="Genomic_DNA"/>
</dbReference>
<evidence type="ECO:0000313" key="2">
    <source>
        <dbReference type="Proteomes" id="UP000652477"/>
    </source>
</evidence>
<dbReference type="Proteomes" id="UP000652477">
    <property type="component" value="Unassembled WGS sequence"/>
</dbReference>
<protein>
    <submittedName>
        <fullName evidence="1">PqqD family protein</fullName>
    </submittedName>
</protein>
<dbReference type="Pfam" id="PF05402">
    <property type="entry name" value="PqqD"/>
    <property type="match status" value="1"/>
</dbReference>
<accession>A0A923LLS9</accession>
<gene>
    <name evidence="1" type="ORF">H8S37_15265</name>
</gene>
<dbReference type="InterPro" id="IPR041881">
    <property type="entry name" value="PqqD_sf"/>
</dbReference>